<gene>
    <name evidence="10" type="ORF">CHLNCDRAFT_32275</name>
</gene>
<keyword evidence="2" id="KW-0547">Nucleotide-binding</keyword>
<keyword evidence="4 8" id="KW-0720">Serine protease</keyword>
<keyword evidence="5" id="KW-0067">ATP-binding</keyword>
<dbReference type="eggNOG" id="KOG2004">
    <property type="taxonomic scope" value="Eukaryota"/>
</dbReference>
<evidence type="ECO:0000313" key="11">
    <source>
        <dbReference type="Proteomes" id="UP000008141"/>
    </source>
</evidence>
<dbReference type="InterPro" id="IPR027417">
    <property type="entry name" value="P-loop_NTPase"/>
</dbReference>
<evidence type="ECO:0000256" key="8">
    <source>
        <dbReference type="PROSITE-ProRule" id="PRU01122"/>
    </source>
</evidence>
<dbReference type="PRINTS" id="PR00830">
    <property type="entry name" value="ENDOLAPTASE"/>
</dbReference>
<evidence type="ECO:0000313" key="10">
    <source>
        <dbReference type="EMBL" id="EFN53248.1"/>
    </source>
</evidence>
<feature type="domain" description="Lon proteolytic" evidence="9">
    <location>
        <begin position="352"/>
        <end position="548"/>
    </location>
</feature>
<evidence type="ECO:0000256" key="2">
    <source>
        <dbReference type="ARBA" id="ARBA00022741"/>
    </source>
</evidence>
<dbReference type="GO" id="GO:0004176">
    <property type="term" value="F:ATP-dependent peptidase activity"/>
    <property type="evidence" value="ECO:0007669"/>
    <property type="project" value="UniProtKB-UniRule"/>
</dbReference>
<dbReference type="Pfam" id="PF05362">
    <property type="entry name" value="Lon_C"/>
    <property type="match status" value="1"/>
</dbReference>
<dbReference type="FunFam" id="3.40.50.300:FF:000021">
    <property type="entry name" value="Lon protease homolog"/>
    <property type="match status" value="1"/>
</dbReference>
<organism evidence="11">
    <name type="scientific">Chlorella variabilis</name>
    <name type="common">Green alga</name>
    <dbReference type="NCBI Taxonomy" id="554065"/>
    <lineage>
        <taxon>Eukaryota</taxon>
        <taxon>Viridiplantae</taxon>
        <taxon>Chlorophyta</taxon>
        <taxon>core chlorophytes</taxon>
        <taxon>Trebouxiophyceae</taxon>
        <taxon>Chlorellales</taxon>
        <taxon>Chlorellaceae</taxon>
        <taxon>Chlorella clade</taxon>
        <taxon>Chlorella</taxon>
    </lineage>
</organism>
<dbReference type="AlphaFoldDB" id="E1ZLD4"/>
<dbReference type="Gene3D" id="3.40.50.300">
    <property type="entry name" value="P-loop containing nucleotide triphosphate hydrolases"/>
    <property type="match status" value="1"/>
</dbReference>
<dbReference type="PROSITE" id="PS01046">
    <property type="entry name" value="LON_SER"/>
    <property type="match status" value="1"/>
</dbReference>
<dbReference type="GO" id="GO:0016887">
    <property type="term" value="F:ATP hydrolysis activity"/>
    <property type="evidence" value="ECO:0007669"/>
    <property type="project" value="InterPro"/>
</dbReference>
<dbReference type="EMBL" id="GL433852">
    <property type="protein sequence ID" value="EFN53248.1"/>
    <property type="molecule type" value="Genomic_DNA"/>
</dbReference>
<sequence>MSLAYLETLADLPWNRHSGQQAAPPPPAAGEALPLDAVRLRLDEAHYGLDKVKERIVQYVAVQRLRGWDARAPILCFIGPPGVGKTSLARSIAEVLGRPFQRISLGGVRDEAEIRGHRRTYIGAMPGRLIQAVRKAGVRDPLLLLDEVDKMGRDAARGDPAAALLEVLDPEQNTAFVDTYLGLPFDLSACLFVATANRGADIPAPLLDRLEVVQLGGYTREEKLGWRRAAAAPARHAADGPHLCGPGSMQVVTPSRAGAAVTAAAAAAAAGSPPWWAVAAAAAAGPAVAARQPQLAQRLAPLALDVLPGAGGEELPPMPPHPHLRQVVVDEALLASVLGPRRFEGHSSAERVAAPGTAAGLVWTAVGGKVQYIECICVGAAPAAGGVSSRAGGQLTLTGQLGEVLEESARIALSWVRAHAPALGLPGDASCPSRKWDVHIHLPAGAVPKDGPSAGITLAVALVSLFTERCVRADVAMTGELTLRGLVLPVGGVKEKLLAAQAASMACVLVPARNMPDVQADVPAEVRESLEVVPCQRLEDVLQAAFDPPLTLKQQLLLARL</sequence>
<feature type="active site" evidence="8">
    <location>
        <position position="453"/>
    </location>
</feature>
<dbReference type="PROSITE" id="PS51786">
    <property type="entry name" value="LON_PROTEOLYTIC"/>
    <property type="match status" value="1"/>
</dbReference>
<dbReference type="KEGG" id="cvr:CHLNCDRAFT_32275"/>
<evidence type="ECO:0000256" key="1">
    <source>
        <dbReference type="ARBA" id="ARBA00022670"/>
    </source>
</evidence>
<evidence type="ECO:0000256" key="3">
    <source>
        <dbReference type="ARBA" id="ARBA00022801"/>
    </source>
</evidence>
<evidence type="ECO:0000256" key="4">
    <source>
        <dbReference type="ARBA" id="ARBA00022825"/>
    </source>
</evidence>
<dbReference type="STRING" id="554065.E1ZLD4"/>
<dbReference type="GO" id="GO:0006508">
    <property type="term" value="P:proteolysis"/>
    <property type="evidence" value="ECO:0007669"/>
    <property type="project" value="UniProtKB-KW"/>
</dbReference>
<dbReference type="GO" id="GO:0030163">
    <property type="term" value="P:protein catabolic process"/>
    <property type="evidence" value="ECO:0007669"/>
    <property type="project" value="InterPro"/>
</dbReference>
<dbReference type="OrthoDB" id="565166at2759"/>
<comment type="catalytic activity">
    <reaction evidence="6">
        <text>Hydrolysis of proteins in presence of ATP.</text>
        <dbReference type="EC" id="3.4.21.53"/>
    </reaction>
</comment>
<proteinExistence type="inferred from homology"/>
<dbReference type="GO" id="GO:0005524">
    <property type="term" value="F:ATP binding"/>
    <property type="evidence" value="ECO:0007669"/>
    <property type="project" value="UniProtKB-KW"/>
</dbReference>
<dbReference type="InterPro" id="IPR003593">
    <property type="entry name" value="AAA+_ATPase"/>
</dbReference>
<keyword evidence="11" id="KW-1185">Reference proteome</keyword>
<dbReference type="Proteomes" id="UP000008141">
    <property type="component" value="Unassembled WGS sequence"/>
</dbReference>
<dbReference type="Pfam" id="PF00004">
    <property type="entry name" value="AAA"/>
    <property type="match status" value="1"/>
</dbReference>
<dbReference type="CDD" id="cd19500">
    <property type="entry name" value="RecA-like_Lon"/>
    <property type="match status" value="1"/>
</dbReference>
<evidence type="ECO:0000259" key="9">
    <source>
        <dbReference type="PROSITE" id="PS51786"/>
    </source>
</evidence>
<reference evidence="10 11" key="1">
    <citation type="journal article" date="2010" name="Plant Cell">
        <title>The Chlorella variabilis NC64A genome reveals adaptation to photosymbiosis, coevolution with viruses, and cryptic sex.</title>
        <authorList>
            <person name="Blanc G."/>
            <person name="Duncan G."/>
            <person name="Agarkova I."/>
            <person name="Borodovsky M."/>
            <person name="Gurnon J."/>
            <person name="Kuo A."/>
            <person name="Lindquist E."/>
            <person name="Lucas S."/>
            <person name="Pangilinan J."/>
            <person name="Polle J."/>
            <person name="Salamov A."/>
            <person name="Terry A."/>
            <person name="Yamada T."/>
            <person name="Dunigan D.D."/>
            <person name="Grigoriev I.V."/>
            <person name="Claverie J.M."/>
            <person name="Van Etten J.L."/>
        </authorList>
    </citation>
    <scope>NUCLEOTIDE SEQUENCE [LARGE SCALE GENOMIC DNA]</scope>
    <source>
        <strain evidence="10 11">NC64A</strain>
    </source>
</reference>
<dbReference type="EC" id="3.4.21.53" evidence="7"/>
<dbReference type="GO" id="GO:0004252">
    <property type="term" value="F:serine-type endopeptidase activity"/>
    <property type="evidence" value="ECO:0007669"/>
    <property type="project" value="UniProtKB-UniRule"/>
</dbReference>
<dbReference type="InterPro" id="IPR003959">
    <property type="entry name" value="ATPase_AAA_core"/>
</dbReference>
<dbReference type="RefSeq" id="XP_005845350.1">
    <property type="nucleotide sequence ID" value="XM_005845288.1"/>
</dbReference>
<keyword evidence="3 8" id="KW-0378">Hydrolase</keyword>
<dbReference type="InterPro" id="IPR008269">
    <property type="entry name" value="Lon_proteolytic"/>
</dbReference>
<comment type="similarity">
    <text evidence="8">Belongs to the peptidase S16 family.</text>
</comment>
<dbReference type="OMA" id="KRRIAMQ"/>
<feature type="active site" evidence="8">
    <location>
        <position position="496"/>
    </location>
</feature>
<protein>
    <recommendedName>
        <fullName evidence="7">endopeptidase La</fullName>
        <ecNumber evidence="7">3.4.21.53</ecNumber>
    </recommendedName>
</protein>
<accession>E1ZLD4</accession>
<dbReference type="FunCoup" id="E1ZLD4">
    <property type="interactions" value="737"/>
</dbReference>
<dbReference type="PANTHER" id="PTHR10046">
    <property type="entry name" value="ATP DEPENDENT LON PROTEASE FAMILY MEMBER"/>
    <property type="match status" value="1"/>
</dbReference>
<dbReference type="SUPFAM" id="SSF54211">
    <property type="entry name" value="Ribosomal protein S5 domain 2-like"/>
    <property type="match status" value="1"/>
</dbReference>
<name>E1ZLD4_CHLVA</name>
<dbReference type="Gene3D" id="3.30.230.10">
    <property type="match status" value="1"/>
</dbReference>
<dbReference type="GeneID" id="17352733"/>
<dbReference type="InterPro" id="IPR008268">
    <property type="entry name" value="Peptidase_S16_AS"/>
</dbReference>
<dbReference type="InterPro" id="IPR027065">
    <property type="entry name" value="Lon_Prtase"/>
</dbReference>
<dbReference type="InterPro" id="IPR014721">
    <property type="entry name" value="Ribsml_uS5_D2-typ_fold_subgr"/>
</dbReference>
<dbReference type="SMART" id="SM00382">
    <property type="entry name" value="AAA"/>
    <property type="match status" value="1"/>
</dbReference>
<evidence type="ECO:0000256" key="6">
    <source>
        <dbReference type="ARBA" id="ARBA00050665"/>
    </source>
</evidence>
<dbReference type="InParanoid" id="E1ZLD4"/>
<keyword evidence="1 8" id="KW-0645">Protease</keyword>
<evidence type="ECO:0000256" key="7">
    <source>
        <dbReference type="ARBA" id="ARBA00066743"/>
    </source>
</evidence>
<evidence type="ECO:0000256" key="5">
    <source>
        <dbReference type="ARBA" id="ARBA00022840"/>
    </source>
</evidence>
<dbReference type="InterPro" id="IPR020568">
    <property type="entry name" value="Ribosomal_Su5_D2-typ_SF"/>
</dbReference>
<dbReference type="SUPFAM" id="SSF52540">
    <property type="entry name" value="P-loop containing nucleoside triphosphate hydrolases"/>
    <property type="match status" value="1"/>
</dbReference>